<dbReference type="PANTHER" id="PTHR42942">
    <property type="entry name" value="6-O-METHYLGUANINE DNA METHYLTRANSFERASE"/>
    <property type="match status" value="1"/>
</dbReference>
<dbReference type="Pfam" id="PF01035">
    <property type="entry name" value="DNA_binding_1"/>
    <property type="match status" value="1"/>
</dbReference>
<comment type="caution">
    <text evidence="3">The sequence shown here is derived from an EMBL/GenBank/DDBJ whole genome shotgun (WGS) entry which is preliminary data.</text>
</comment>
<sequence>MGSAGGTSGSGLHSPFTRRAVAIIRSIPEGSVMTYGQVAACAGSPRGARQVVRILHSLSQKEQLPWHRVVNAKGEIALQDSEARYMQEHYLREEGVEIDRQGRLDLACYRYEPAPEL</sequence>
<dbReference type="EMBL" id="JACJVN010000014">
    <property type="protein sequence ID" value="MBB6676349.1"/>
    <property type="molecule type" value="Genomic_DNA"/>
</dbReference>
<reference evidence="3 4" key="1">
    <citation type="submission" date="2020-08" db="EMBL/GenBank/DDBJ databases">
        <title>Cohnella phylogeny.</title>
        <authorList>
            <person name="Dunlap C."/>
        </authorList>
    </citation>
    <scope>NUCLEOTIDE SEQUENCE [LARGE SCALE GENOMIC DNA]</scope>
    <source>
        <strain evidence="3 4">DSM 103658</strain>
    </source>
</reference>
<organism evidence="3 4">
    <name type="scientific">Cohnella lubricantis</name>
    <dbReference type="NCBI Taxonomy" id="2163172"/>
    <lineage>
        <taxon>Bacteria</taxon>
        <taxon>Bacillati</taxon>
        <taxon>Bacillota</taxon>
        <taxon>Bacilli</taxon>
        <taxon>Bacillales</taxon>
        <taxon>Paenibacillaceae</taxon>
        <taxon>Cohnella</taxon>
    </lineage>
</organism>
<evidence type="ECO:0000313" key="3">
    <source>
        <dbReference type="EMBL" id="MBB6676349.1"/>
    </source>
</evidence>
<proteinExistence type="predicted"/>
<dbReference type="Gene3D" id="1.10.10.10">
    <property type="entry name" value="Winged helix-like DNA-binding domain superfamily/Winged helix DNA-binding domain"/>
    <property type="match status" value="1"/>
</dbReference>
<keyword evidence="4" id="KW-1185">Reference proteome</keyword>
<name>A0A841T8D8_9BACL</name>
<dbReference type="RefSeq" id="WP_185177647.1">
    <property type="nucleotide sequence ID" value="NZ_CBCSEP010000018.1"/>
</dbReference>
<dbReference type="InterPro" id="IPR036217">
    <property type="entry name" value="MethylDNA_cys_MeTrfase_DNAb"/>
</dbReference>
<dbReference type="AlphaFoldDB" id="A0A841T8D8"/>
<keyword evidence="1" id="KW-0227">DNA damage</keyword>
<evidence type="ECO:0000313" key="4">
    <source>
        <dbReference type="Proteomes" id="UP000574133"/>
    </source>
</evidence>
<dbReference type="SUPFAM" id="SSF46767">
    <property type="entry name" value="Methylated DNA-protein cysteine methyltransferase, C-terminal domain"/>
    <property type="match status" value="1"/>
</dbReference>
<accession>A0A841T8D8</accession>
<gene>
    <name evidence="3" type="ORF">H4Q31_03305</name>
</gene>
<evidence type="ECO:0000259" key="2">
    <source>
        <dbReference type="Pfam" id="PF01035"/>
    </source>
</evidence>
<evidence type="ECO:0000256" key="1">
    <source>
        <dbReference type="ARBA" id="ARBA00022763"/>
    </source>
</evidence>
<protein>
    <submittedName>
        <fullName evidence="3">MGMT family protein</fullName>
    </submittedName>
</protein>
<dbReference type="InterPro" id="IPR014048">
    <property type="entry name" value="MethylDNA_cys_MeTrfase_DNA-bd"/>
</dbReference>
<dbReference type="CDD" id="cd06445">
    <property type="entry name" value="ATase"/>
    <property type="match status" value="1"/>
</dbReference>
<dbReference type="InterPro" id="IPR036388">
    <property type="entry name" value="WH-like_DNA-bd_sf"/>
</dbReference>
<dbReference type="GO" id="GO:0003824">
    <property type="term" value="F:catalytic activity"/>
    <property type="evidence" value="ECO:0007669"/>
    <property type="project" value="InterPro"/>
</dbReference>
<feature type="domain" description="Methylated-DNA-[protein]-cysteine S-methyltransferase DNA binding" evidence="2">
    <location>
        <begin position="15"/>
        <end position="96"/>
    </location>
</feature>
<dbReference type="GO" id="GO:0006281">
    <property type="term" value="P:DNA repair"/>
    <property type="evidence" value="ECO:0007669"/>
    <property type="project" value="InterPro"/>
</dbReference>
<dbReference type="PANTHER" id="PTHR42942:SF1">
    <property type="entry name" value="ALKYLTRANSFERASE-LIKE PROTEIN 1"/>
    <property type="match status" value="1"/>
</dbReference>
<dbReference type="InterPro" id="IPR052520">
    <property type="entry name" value="ATL_DNA_repair"/>
</dbReference>
<dbReference type="Proteomes" id="UP000574133">
    <property type="component" value="Unassembled WGS sequence"/>
</dbReference>